<dbReference type="RefSeq" id="WP_188602198.1">
    <property type="nucleotide sequence ID" value="NZ_AP026830.1"/>
</dbReference>
<sequence>MRQFTLVLIHTDNDEVKDLVSKHLRDLGFSILPDVFISWQPRQKIEERLVIAKEELIDMIERGFKGELAYAIIELNDEQFRAIRPLIARRLEDEDQRMISWGEALLRRIRSSHREKSKREYSSFNRRYKWLITMHELFDVKHELLKRVLELARELRIEYERNFK</sequence>
<dbReference type="AlphaFoldDB" id="A0A830E6A7"/>
<protein>
    <submittedName>
        <fullName evidence="2">Uncharacterized protein</fullName>
    </submittedName>
</protein>
<dbReference type="Proteomes" id="UP001060771">
    <property type="component" value="Chromosome"/>
</dbReference>
<organism evidence="2 3">
    <name type="scientific">Vulcanisaeta souniana JCM 11219</name>
    <dbReference type="NCBI Taxonomy" id="1293586"/>
    <lineage>
        <taxon>Archaea</taxon>
        <taxon>Thermoproteota</taxon>
        <taxon>Thermoprotei</taxon>
        <taxon>Thermoproteales</taxon>
        <taxon>Thermoproteaceae</taxon>
        <taxon>Vulcanisaeta</taxon>
    </lineage>
</organism>
<reference evidence="2" key="2">
    <citation type="submission" date="2020-09" db="EMBL/GenBank/DDBJ databases">
        <authorList>
            <person name="Sun Q."/>
            <person name="Ohkuma M."/>
        </authorList>
    </citation>
    <scope>NUCLEOTIDE SEQUENCE</scope>
    <source>
        <strain evidence="2">JCM 11219</strain>
    </source>
</reference>
<keyword evidence="4" id="KW-1185">Reference proteome</keyword>
<evidence type="ECO:0000313" key="2">
    <source>
        <dbReference type="EMBL" id="GGI67357.1"/>
    </source>
</evidence>
<accession>A0A830E6A7</accession>
<evidence type="ECO:0000313" key="4">
    <source>
        <dbReference type="Proteomes" id="UP001060771"/>
    </source>
</evidence>
<proteinExistence type="predicted"/>
<dbReference type="GeneID" id="76206811"/>
<dbReference type="EMBL" id="BMNM01000001">
    <property type="protein sequence ID" value="GGI67357.1"/>
    <property type="molecule type" value="Genomic_DNA"/>
</dbReference>
<gene>
    <name evidence="2" type="ORF">GCM10007112_00440</name>
    <name evidence="1" type="ORF">Vsou_12650</name>
</gene>
<dbReference type="OrthoDB" id="27013at2157"/>
<evidence type="ECO:0000313" key="1">
    <source>
        <dbReference type="EMBL" id="BDR92172.1"/>
    </source>
</evidence>
<name>A0A830E6A7_9CREN</name>
<dbReference type="Proteomes" id="UP000657075">
    <property type="component" value="Unassembled WGS sequence"/>
</dbReference>
<reference evidence="2" key="1">
    <citation type="journal article" date="2014" name="Int. J. Syst. Evol. Microbiol.">
        <title>Complete genome sequence of Corynebacterium casei LMG S-19264T (=DSM 44701T), isolated from a smear-ripened cheese.</title>
        <authorList>
            <consortium name="US DOE Joint Genome Institute (JGI-PGF)"/>
            <person name="Walter F."/>
            <person name="Albersmeier A."/>
            <person name="Kalinowski J."/>
            <person name="Ruckert C."/>
        </authorList>
    </citation>
    <scope>NUCLEOTIDE SEQUENCE</scope>
    <source>
        <strain evidence="2">JCM 11219</strain>
    </source>
</reference>
<reference evidence="1" key="4">
    <citation type="journal article" date="2023" name="Microbiol. Resour. Announc.">
        <title>Complete Genome Sequence of Vulcanisaeta souniana Strain IC-059, a Hyperthermophilic Archaeon Isolated from Hot Spring Water in Japan.</title>
        <authorList>
            <person name="Kato S."/>
            <person name="Itoh T."/>
            <person name="Wu L."/>
            <person name="Ma J."/>
            <person name="Ohkuma M."/>
        </authorList>
    </citation>
    <scope>NUCLEOTIDE SEQUENCE</scope>
    <source>
        <strain evidence="1">JCM 11219</strain>
    </source>
</reference>
<evidence type="ECO:0000313" key="3">
    <source>
        <dbReference type="Proteomes" id="UP000657075"/>
    </source>
</evidence>
<dbReference type="EMBL" id="AP026830">
    <property type="protein sequence ID" value="BDR92172.1"/>
    <property type="molecule type" value="Genomic_DNA"/>
</dbReference>
<reference evidence="4" key="3">
    <citation type="submission" date="2022-09" db="EMBL/GenBank/DDBJ databases">
        <title>Complete genome sequence of Vulcanisaeta souniana.</title>
        <authorList>
            <person name="Kato S."/>
            <person name="Itoh T."/>
            <person name="Ohkuma M."/>
        </authorList>
    </citation>
    <scope>NUCLEOTIDE SEQUENCE [LARGE SCALE GENOMIC DNA]</scope>
    <source>
        <strain evidence="4">JCM 11219</strain>
    </source>
</reference>